<feature type="domain" description="Alpha/beta hydrolase fold-3" evidence="2">
    <location>
        <begin position="41"/>
        <end position="257"/>
    </location>
</feature>
<dbReference type="GO" id="GO:0016787">
    <property type="term" value="F:hydrolase activity"/>
    <property type="evidence" value="ECO:0007669"/>
    <property type="project" value="UniProtKB-KW"/>
</dbReference>
<dbReference type="OrthoDB" id="408631at2759"/>
<name>A0A6A6PL83_9PEZI</name>
<organism evidence="3 4">
    <name type="scientific">Neohortaea acidophila</name>
    <dbReference type="NCBI Taxonomy" id="245834"/>
    <lineage>
        <taxon>Eukaryota</taxon>
        <taxon>Fungi</taxon>
        <taxon>Dikarya</taxon>
        <taxon>Ascomycota</taxon>
        <taxon>Pezizomycotina</taxon>
        <taxon>Dothideomycetes</taxon>
        <taxon>Dothideomycetidae</taxon>
        <taxon>Mycosphaerellales</taxon>
        <taxon>Teratosphaeriaceae</taxon>
        <taxon>Neohortaea</taxon>
    </lineage>
</organism>
<evidence type="ECO:0000313" key="3">
    <source>
        <dbReference type="EMBL" id="KAF2480820.1"/>
    </source>
</evidence>
<dbReference type="PANTHER" id="PTHR48081">
    <property type="entry name" value="AB HYDROLASE SUPERFAMILY PROTEIN C4A8.06C"/>
    <property type="match status" value="1"/>
</dbReference>
<sequence>MGDAPAGVKEHDEQVKVRDGTTITCRIYSPEKPPQGGSPLVVIYHGGGWCIGGLENEELLCRRVTSELGATAVNVDYRLGPEHKFPAAHDDCYDATKWALDNASRLGADPTKGFVIGGTSAGGNITATIAHQFRDDKITPGLTGCLLMIPAWCAGAHLPEKYKSEVTSPEQNKNAPILSQAAMDLFTSNYISKEEEGNPIFSPLLWKTGHANLPASYFQICGQDPLRDEALIAERILREEGVKTKVEVYPGQPHGFHSVAPTIKGSKKFVDDSVKGVKWLLEQK</sequence>
<reference evidence="3" key="1">
    <citation type="journal article" date="2020" name="Stud. Mycol.">
        <title>101 Dothideomycetes genomes: a test case for predicting lifestyles and emergence of pathogens.</title>
        <authorList>
            <person name="Haridas S."/>
            <person name="Albert R."/>
            <person name="Binder M."/>
            <person name="Bloem J."/>
            <person name="Labutti K."/>
            <person name="Salamov A."/>
            <person name="Andreopoulos B."/>
            <person name="Baker S."/>
            <person name="Barry K."/>
            <person name="Bills G."/>
            <person name="Bluhm B."/>
            <person name="Cannon C."/>
            <person name="Castanera R."/>
            <person name="Culley D."/>
            <person name="Daum C."/>
            <person name="Ezra D."/>
            <person name="Gonzalez J."/>
            <person name="Henrissat B."/>
            <person name="Kuo A."/>
            <person name="Liang C."/>
            <person name="Lipzen A."/>
            <person name="Lutzoni F."/>
            <person name="Magnuson J."/>
            <person name="Mondo S."/>
            <person name="Nolan M."/>
            <person name="Ohm R."/>
            <person name="Pangilinan J."/>
            <person name="Park H.-J."/>
            <person name="Ramirez L."/>
            <person name="Alfaro M."/>
            <person name="Sun H."/>
            <person name="Tritt A."/>
            <person name="Yoshinaga Y."/>
            <person name="Zwiers L.-H."/>
            <person name="Turgeon B."/>
            <person name="Goodwin S."/>
            <person name="Spatafora J."/>
            <person name="Crous P."/>
            <person name="Grigoriev I."/>
        </authorList>
    </citation>
    <scope>NUCLEOTIDE SEQUENCE</scope>
    <source>
        <strain evidence="3">CBS 113389</strain>
    </source>
</reference>
<dbReference type="InterPro" id="IPR029058">
    <property type="entry name" value="AB_hydrolase_fold"/>
</dbReference>
<dbReference type="InterPro" id="IPR013094">
    <property type="entry name" value="AB_hydrolase_3"/>
</dbReference>
<dbReference type="RefSeq" id="XP_033587390.1">
    <property type="nucleotide sequence ID" value="XM_033731531.1"/>
</dbReference>
<dbReference type="AlphaFoldDB" id="A0A6A6PL83"/>
<dbReference type="EMBL" id="MU001639">
    <property type="protein sequence ID" value="KAF2480820.1"/>
    <property type="molecule type" value="Genomic_DNA"/>
</dbReference>
<keyword evidence="1 3" id="KW-0378">Hydrolase</keyword>
<gene>
    <name evidence="3" type="ORF">BDY17DRAFT_255421</name>
</gene>
<dbReference type="SUPFAM" id="SSF53474">
    <property type="entry name" value="alpha/beta-Hydrolases"/>
    <property type="match status" value="1"/>
</dbReference>
<evidence type="ECO:0000313" key="4">
    <source>
        <dbReference type="Proteomes" id="UP000799767"/>
    </source>
</evidence>
<accession>A0A6A6PL83</accession>
<dbReference type="Pfam" id="PF07859">
    <property type="entry name" value="Abhydrolase_3"/>
    <property type="match status" value="1"/>
</dbReference>
<evidence type="ECO:0000256" key="1">
    <source>
        <dbReference type="ARBA" id="ARBA00022801"/>
    </source>
</evidence>
<keyword evidence="4" id="KW-1185">Reference proteome</keyword>
<dbReference type="Gene3D" id="3.40.50.1820">
    <property type="entry name" value="alpha/beta hydrolase"/>
    <property type="match status" value="1"/>
</dbReference>
<dbReference type="GeneID" id="54472533"/>
<protein>
    <submittedName>
        <fullName evidence="3">Alpha/beta hydrolase fold-domain-containing protein</fullName>
    </submittedName>
</protein>
<dbReference type="PANTHER" id="PTHR48081:SF8">
    <property type="entry name" value="ALPHA_BETA HYDROLASE FOLD-3 DOMAIN-CONTAINING PROTEIN-RELATED"/>
    <property type="match status" value="1"/>
</dbReference>
<evidence type="ECO:0000259" key="2">
    <source>
        <dbReference type="Pfam" id="PF07859"/>
    </source>
</evidence>
<dbReference type="InterPro" id="IPR050300">
    <property type="entry name" value="GDXG_lipolytic_enzyme"/>
</dbReference>
<dbReference type="Proteomes" id="UP000799767">
    <property type="component" value="Unassembled WGS sequence"/>
</dbReference>
<proteinExistence type="predicted"/>